<evidence type="ECO:0000313" key="3">
    <source>
        <dbReference type="EMBL" id="KRT15857.1"/>
    </source>
</evidence>
<dbReference type="GO" id="GO:0019684">
    <property type="term" value="P:photosynthesis, light reaction"/>
    <property type="evidence" value="ECO:0007669"/>
    <property type="project" value="InterPro"/>
</dbReference>
<dbReference type="InterPro" id="IPR027275">
    <property type="entry name" value="PRC-brl_dom"/>
</dbReference>
<evidence type="ECO:0000259" key="2">
    <source>
        <dbReference type="Pfam" id="PF05239"/>
    </source>
</evidence>
<dbReference type="Pfam" id="PF05239">
    <property type="entry name" value="PRC"/>
    <property type="match status" value="1"/>
</dbReference>
<dbReference type="STRING" id="687842.ASU31_12800"/>
<organism evidence="3 4">
    <name type="scientific">Pedobacter ginsenosidimutans</name>
    <dbReference type="NCBI Taxonomy" id="687842"/>
    <lineage>
        <taxon>Bacteria</taxon>
        <taxon>Pseudomonadati</taxon>
        <taxon>Bacteroidota</taxon>
        <taxon>Sphingobacteriia</taxon>
        <taxon>Sphingobacteriales</taxon>
        <taxon>Sphingobacteriaceae</taxon>
        <taxon>Pedobacter</taxon>
    </lineage>
</organism>
<dbReference type="InterPro" id="IPR011033">
    <property type="entry name" value="PRC_barrel-like_sf"/>
</dbReference>
<dbReference type="Gene3D" id="3.90.50.10">
    <property type="entry name" value="Photosynthetic Reaction Center, subunit H, domain 2"/>
    <property type="match status" value="1"/>
</dbReference>
<evidence type="ECO:0000256" key="1">
    <source>
        <dbReference type="SAM" id="MobiDB-lite"/>
    </source>
</evidence>
<dbReference type="SUPFAM" id="SSF50346">
    <property type="entry name" value="PRC-barrel domain"/>
    <property type="match status" value="1"/>
</dbReference>
<name>A0A0T5VPT5_9SPHI</name>
<keyword evidence="4" id="KW-1185">Reference proteome</keyword>
<dbReference type="AlphaFoldDB" id="A0A0T5VPT5"/>
<accession>A0A0T5VPT5</accession>
<dbReference type="EMBL" id="LMZQ01000007">
    <property type="protein sequence ID" value="KRT15857.1"/>
    <property type="molecule type" value="Genomic_DNA"/>
</dbReference>
<sequence length="182" mass="20574">MGIVINGPLKKAIMDSGTIVYSNLEELSKSSYQLTDGEANIKGWPVRNEAGDPVGKVRDLLFDPEQNAIRYVIVELVDMGEDLEEKAVLIPIGLANLGEDKKEVILPDIHQDQFRAMPRYIIGEVTPELENQIRSVIGSPAALRMEDEIVEIDRANFYRHHHFDKNSFPEHNPRNQDSDLLI</sequence>
<feature type="compositionally biased region" description="Basic and acidic residues" evidence="1">
    <location>
        <begin position="164"/>
        <end position="182"/>
    </location>
</feature>
<feature type="domain" description="PRC-barrel" evidence="2">
    <location>
        <begin position="40"/>
        <end position="101"/>
    </location>
</feature>
<dbReference type="OrthoDB" id="1422173at2"/>
<dbReference type="InterPro" id="IPR014747">
    <property type="entry name" value="Bac_photo_RC_H_C"/>
</dbReference>
<feature type="region of interest" description="Disordered" evidence="1">
    <location>
        <begin position="163"/>
        <end position="182"/>
    </location>
</feature>
<dbReference type="GO" id="GO:0030077">
    <property type="term" value="C:plasma membrane light-harvesting complex"/>
    <property type="evidence" value="ECO:0007669"/>
    <property type="project" value="InterPro"/>
</dbReference>
<dbReference type="Proteomes" id="UP000051950">
    <property type="component" value="Unassembled WGS sequence"/>
</dbReference>
<reference evidence="3 4" key="1">
    <citation type="submission" date="2015-11" db="EMBL/GenBank/DDBJ databases">
        <title>Sequence of Pedobacter ginsenosidimutans.</title>
        <authorList>
            <person name="Carson E."/>
            <person name="Keyser V."/>
            <person name="Newman J."/>
            <person name="Miller J."/>
        </authorList>
    </citation>
    <scope>NUCLEOTIDE SEQUENCE [LARGE SCALE GENOMIC DNA]</scope>
    <source>
        <strain evidence="3 4">KACC 14530</strain>
    </source>
</reference>
<proteinExistence type="predicted"/>
<comment type="caution">
    <text evidence="3">The sequence shown here is derived from an EMBL/GenBank/DDBJ whole genome shotgun (WGS) entry which is preliminary data.</text>
</comment>
<evidence type="ECO:0000313" key="4">
    <source>
        <dbReference type="Proteomes" id="UP000051950"/>
    </source>
</evidence>
<protein>
    <recommendedName>
        <fullName evidence="2">PRC-barrel domain-containing protein</fullName>
    </recommendedName>
</protein>
<gene>
    <name evidence="3" type="ORF">ASU31_12800</name>
</gene>